<dbReference type="AlphaFoldDB" id="A0A504J6E4"/>
<dbReference type="EMBL" id="VFWZ01000009">
    <property type="protein sequence ID" value="TPN82270.1"/>
    <property type="molecule type" value="Genomic_DNA"/>
</dbReference>
<evidence type="ECO:0000256" key="1">
    <source>
        <dbReference type="SAM" id="MobiDB-lite"/>
    </source>
</evidence>
<proteinExistence type="predicted"/>
<feature type="domain" description="3-keto-alpha-glucoside-1,2-lyase/3-keto-2-hydroxy-glucal hydratase" evidence="2">
    <location>
        <begin position="74"/>
        <end position="267"/>
    </location>
</feature>
<protein>
    <submittedName>
        <fullName evidence="3">DUF1080 domain-containing protein</fullName>
    </submittedName>
</protein>
<dbReference type="Proteomes" id="UP000315540">
    <property type="component" value="Unassembled WGS sequence"/>
</dbReference>
<gene>
    <name evidence="3" type="ORF">FHK87_22870</name>
</gene>
<dbReference type="RefSeq" id="WP_140597201.1">
    <property type="nucleotide sequence ID" value="NZ_VFWZ01000009.1"/>
</dbReference>
<evidence type="ECO:0000313" key="4">
    <source>
        <dbReference type="Proteomes" id="UP000315540"/>
    </source>
</evidence>
<dbReference type="GO" id="GO:0016787">
    <property type="term" value="F:hydrolase activity"/>
    <property type="evidence" value="ECO:0007669"/>
    <property type="project" value="InterPro"/>
</dbReference>
<evidence type="ECO:0000313" key="3">
    <source>
        <dbReference type="EMBL" id="TPN82270.1"/>
    </source>
</evidence>
<name>A0A504J6E4_9FLAO</name>
<comment type="caution">
    <text evidence="3">The sequence shown here is derived from an EMBL/GenBank/DDBJ whole genome shotgun (WGS) entry which is preliminary data.</text>
</comment>
<accession>A0A504J6E4</accession>
<dbReference type="Pfam" id="PF06439">
    <property type="entry name" value="3keto-disac_hyd"/>
    <property type="match status" value="1"/>
</dbReference>
<organism evidence="3 4">
    <name type="scientific">Aquimarina algicola</name>
    <dbReference type="NCBI Taxonomy" id="2589995"/>
    <lineage>
        <taxon>Bacteria</taxon>
        <taxon>Pseudomonadati</taxon>
        <taxon>Bacteroidota</taxon>
        <taxon>Flavobacteriia</taxon>
        <taxon>Flavobacteriales</taxon>
        <taxon>Flavobacteriaceae</taxon>
        <taxon>Aquimarina</taxon>
    </lineage>
</organism>
<sequence>MKRLSYGILMMTIFFFSCNEKKEVTTEEKTERPEEIIEEKKEPEKEITDPKETEVWEPEPKAISFNNNNVPSDAIVLFDGSNLESWISTKDSTSAKWSINKDKTMTVLPKSGDIQTKQNFGSVQLHLEWSAPDEIQSEGQGRGNSGVFFQNRYEVQILDSYQNKTYSNGQATAVYKQHIPLVNATKAPDQWQTYDIIFHAPQFDASGSKTKSGTFTVIHNGVLVQDHVEILGTTEYIGHPKNDAHGKGPIKLQDHGNLVQYRNIWIREL</sequence>
<dbReference type="PROSITE" id="PS51257">
    <property type="entry name" value="PROKAR_LIPOPROTEIN"/>
    <property type="match status" value="1"/>
</dbReference>
<dbReference type="InterPro" id="IPR010496">
    <property type="entry name" value="AL/BT2_dom"/>
</dbReference>
<feature type="region of interest" description="Disordered" evidence="1">
    <location>
        <begin position="24"/>
        <end position="54"/>
    </location>
</feature>
<reference evidence="3 4" key="1">
    <citation type="submission" date="2019-06" db="EMBL/GenBank/DDBJ databases">
        <authorList>
            <person name="Meng X."/>
        </authorList>
    </citation>
    <scope>NUCLEOTIDE SEQUENCE [LARGE SCALE GENOMIC DNA]</scope>
    <source>
        <strain evidence="3 4">M625</strain>
    </source>
</reference>
<evidence type="ECO:0000259" key="2">
    <source>
        <dbReference type="Pfam" id="PF06439"/>
    </source>
</evidence>
<dbReference type="Gene3D" id="2.60.120.560">
    <property type="entry name" value="Exo-inulinase, domain 1"/>
    <property type="match status" value="1"/>
</dbReference>
<dbReference type="OrthoDB" id="176168at2"/>
<keyword evidence="4" id="KW-1185">Reference proteome</keyword>